<dbReference type="EMBL" id="CAJNDS010000987">
    <property type="protein sequence ID" value="CAE7242732.1"/>
    <property type="molecule type" value="Genomic_DNA"/>
</dbReference>
<proteinExistence type="predicted"/>
<accession>A0A812L8Q1</accession>
<feature type="compositionally biased region" description="Basic residues" evidence="1">
    <location>
        <begin position="94"/>
        <end position="119"/>
    </location>
</feature>
<feature type="compositionally biased region" description="Basic and acidic residues" evidence="1">
    <location>
        <begin position="136"/>
        <end position="147"/>
    </location>
</feature>
<protein>
    <submittedName>
        <fullName evidence="2">Uncharacterized protein</fullName>
    </submittedName>
</protein>
<evidence type="ECO:0000313" key="3">
    <source>
        <dbReference type="Proteomes" id="UP000604046"/>
    </source>
</evidence>
<feature type="region of interest" description="Disordered" evidence="1">
    <location>
        <begin position="77"/>
        <end position="175"/>
    </location>
</feature>
<gene>
    <name evidence="2" type="ORF">SNAT2548_LOCUS11178</name>
</gene>
<sequence length="175" mass="19479">MAPLPGGTACQGLRDSVCVLALDASGGPGTATDADSRCVFCSGERFEKLTRVRGGSLVTNYLRRLRSPERKEALAAVEVHAGASTRRDYEMRLARRQRRRDPNRPKRKARGSYIKKRRSVKEAWGIPGAAMATGERSSETKNKKTERPNTSAHHTRSKRVKERTEGKTTQTEKQI</sequence>
<dbReference type="Proteomes" id="UP000604046">
    <property type="component" value="Unassembled WGS sequence"/>
</dbReference>
<name>A0A812L8Q1_9DINO</name>
<evidence type="ECO:0000256" key="1">
    <source>
        <dbReference type="SAM" id="MobiDB-lite"/>
    </source>
</evidence>
<organism evidence="2 3">
    <name type="scientific">Symbiodinium natans</name>
    <dbReference type="NCBI Taxonomy" id="878477"/>
    <lineage>
        <taxon>Eukaryota</taxon>
        <taxon>Sar</taxon>
        <taxon>Alveolata</taxon>
        <taxon>Dinophyceae</taxon>
        <taxon>Suessiales</taxon>
        <taxon>Symbiodiniaceae</taxon>
        <taxon>Symbiodinium</taxon>
    </lineage>
</organism>
<reference evidence="2" key="1">
    <citation type="submission" date="2021-02" db="EMBL/GenBank/DDBJ databases">
        <authorList>
            <person name="Dougan E. K."/>
            <person name="Rhodes N."/>
            <person name="Thang M."/>
            <person name="Chan C."/>
        </authorList>
    </citation>
    <scope>NUCLEOTIDE SEQUENCE</scope>
</reference>
<comment type="caution">
    <text evidence="2">The sequence shown here is derived from an EMBL/GenBank/DDBJ whole genome shotgun (WGS) entry which is preliminary data.</text>
</comment>
<dbReference type="AlphaFoldDB" id="A0A812L8Q1"/>
<evidence type="ECO:0000313" key="2">
    <source>
        <dbReference type="EMBL" id="CAE7242732.1"/>
    </source>
</evidence>
<keyword evidence="3" id="KW-1185">Reference proteome</keyword>